<keyword evidence="1" id="KW-0732">Signal</keyword>
<gene>
    <name evidence="2" type="ORF">B6D06_06550</name>
</gene>
<feature type="chain" id="PRO_5013235612" evidence="1">
    <location>
        <begin position="22"/>
        <end position="197"/>
    </location>
</feature>
<protein>
    <submittedName>
        <fullName evidence="2">Uncharacterized protein</fullName>
    </submittedName>
</protein>
<dbReference type="Proteomes" id="UP000194968">
    <property type="component" value="Unassembled WGS sequence"/>
</dbReference>
<dbReference type="OrthoDB" id="7065889at2"/>
<sequence>MKELLKKITILSLLFAAPLFANPTTENISIFKKQKEVLNDGIEYLTYSADIDDGRFVFIVNNYSNKNDYSREAVARYIVGNNIYRVVLVEFCVDETDLCGELPTLLTPVEKFADTFYHGEDPTNYIWKITYVKNDKLVTIEEFATIPKVGDLNDFVGKIPSEEDEEEGMDSSIKYNEQDINYKPYILDWGYGPKVKP</sequence>
<evidence type="ECO:0000313" key="2">
    <source>
        <dbReference type="EMBL" id="OTQ49459.1"/>
    </source>
</evidence>
<evidence type="ECO:0000256" key="1">
    <source>
        <dbReference type="SAM" id="SignalP"/>
    </source>
</evidence>
<organism evidence="2 3">
    <name type="scientific">Gilliamella apis</name>
    <dbReference type="NCBI Taxonomy" id="1970738"/>
    <lineage>
        <taxon>Bacteria</taxon>
        <taxon>Pseudomonadati</taxon>
        <taxon>Pseudomonadota</taxon>
        <taxon>Gammaproteobacteria</taxon>
        <taxon>Orbales</taxon>
        <taxon>Orbaceae</taxon>
        <taxon>Gilliamella</taxon>
    </lineage>
</organism>
<proteinExistence type="predicted"/>
<name>A0A242NUC5_9GAMM</name>
<dbReference type="AlphaFoldDB" id="A0A242NUC5"/>
<accession>A0A242NUC5</accession>
<dbReference type="EMBL" id="NASK01000095">
    <property type="protein sequence ID" value="OTQ49459.1"/>
    <property type="molecule type" value="Genomic_DNA"/>
</dbReference>
<comment type="caution">
    <text evidence="2">The sequence shown here is derived from an EMBL/GenBank/DDBJ whole genome shotgun (WGS) entry which is preliminary data.</text>
</comment>
<feature type="signal peptide" evidence="1">
    <location>
        <begin position="1"/>
        <end position="21"/>
    </location>
</feature>
<reference evidence="2 3" key="1">
    <citation type="submission" date="2017-03" db="EMBL/GenBank/DDBJ databases">
        <title>Comparative genomics of honeybee gut symbionts reveal geographically distinct and subgroup specific antibiotic resistance.</title>
        <authorList>
            <person name="Ludvigsen J."/>
            <person name="Porcellato D."/>
            <person name="Labee-Lund T.M."/>
            <person name="Amdam G.V."/>
            <person name="Rudi K."/>
        </authorList>
    </citation>
    <scope>NUCLEOTIDE SEQUENCE [LARGE SCALE GENOMIC DNA]</scope>
    <source>
        <strain evidence="2 3">A-4-12</strain>
    </source>
</reference>
<dbReference type="RefSeq" id="WP_086320570.1">
    <property type="nucleotide sequence ID" value="NZ_NASD01000010.1"/>
</dbReference>
<evidence type="ECO:0000313" key="3">
    <source>
        <dbReference type="Proteomes" id="UP000194968"/>
    </source>
</evidence>